<protein>
    <submittedName>
        <fullName evidence="2">EthD family reductase</fullName>
    </submittedName>
</protein>
<dbReference type="Pfam" id="PF07110">
    <property type="entry name" value="EthD"/>
    <property type="match status" value="1"/>
</dbReference>
<dbReference type="RefSeq" id="WP_010406364.1">
    <property type="nucleotide sequence ID" value="NZ_JAWXXV010000001.1"/>
</dbReference>
<evidence type="ECO:0000313" key="2">
    <source>
        <dbReference type="EMBL" id="MDX5986334.1"/>
    </source>
</evidence>
<dbReference type="NCBIfam" id="TIGR02118">
    <property type="entry name" value="EthD family reductase"/>
    <property type="match status" value="1"/>
</dbReference>
<keyword evidence="3" id="KW-1185">Reference proteome</keyword>
<dbReference type="SUPFAM" id="SSF54909">
    <property type="entry name" value="Dimeric alpha+beta barrel"/>
    <property type="match status" value="1"/>
</dbReference>
<organism evidence="2 3">
    <name type="scientific">Sphingomonas echinoides</name>
    <dbReference type="NCBI Taxonomy" id="59803"/>
    <lineage>
        <taxon>Bacteria</taxon>
        <taxon>Pseudomonadati</taxon>
        <taxon>Pseudomonadota</taxon>
        <taxon>Alphaproteobacteria</taxon>
        <taxon>Sphingomonadales</taxon>
        <taxon>Sphingomonadaceae</taxon>
        <taxon>Sphingomonas</taxon>
    </lineage>
</organism>
<dbReference type="PANTHER" id="PTHR40260">
    <property type="entry name" value="BLR8190 PROTEIN"/>
    <property type="match status" value="1"/>
</dbReference>
<dbReference type="Proteomes" id="UP001279660">
    <property type="component" value="Unassembled WGS sequence"/>
</dbReference>
<proteinExistence type="predicted"/>
<evidence type="ECO:0000259" key="1">
    <source>
        <dbReference type="Pfam" id="PF07110"/>
    </source>
</evidence>
<dbReference type="EMBL" id="JAWXXV010000001">
    <property type="protein sequence ID" value="MDX5986334.1"/>
    <property type="molecule type" value="Genomic_DNA"/>
</dbReference>
<accession>A0ABU4PSE9</accession>
<name>A0ABU4PSE9_9SPHN</name>
<evidence type="ECO:0000313" key="3">
    <source>
        <dbReference type="Proteomes" id="UP001279660"/>
    </source>
</evidence>
<reference evidence="2 3" key="1">
    <citation type="submission" date="2023-11" db="EMBL/GenBank/DDBJ databases">
        <title>MicrobeMod: A computational toolkit for identifying prokaryotic methylation and restriction-modification with nanopore sequencing.</title>
        <authorList>
            <person name="Crits-Christoph A."/>
            <person name="Kang S.C."/>
            <person name="Lee H."/>
            <person name="Ostrov N."/>
        </authorList>
    </citation>
    <scope>NUCLEOTIDE SEQUENCE [LARGE SCALE GENOMIC DNA]</scope>
    <source>
        <strain evidence="2 3">ATCC 14820</strain>
    </source>
</reference>
<dbReference type="Gene3D" id="3.30.70.100">
    <property type="match status" value="1"/>
</dbReference>
<gene>
    <name evidence="2" type="ORF">SIL82_18905</name>
</gene>
<dbReference type="PANTHER" id="PTHR40260:SF2">
    <property type="entry name" value="BLR8190 PROTEIN"/>
    <property type="match status" value="1"/>
</dbReference>
<comment type="caution">
    <text evidence="2">The sequence shown here is derived from an EMBL/GenBank/DDBJ whole genome shotgun (WGS) entry which is preliminary data.</text>
</comment>
<feature type="domain" description="EthD" evidence="1">
    <location>
        <begin position="19"/>
        <end position="88"/>
    </location>
</feature>
<dbReference type="InterPro" id="IPR011008">
    <property type="entry name" value="Dimeric_a/b-barrel"/>
</dbReference>
<sequence length="99" mass="10448">MTTLLVTYPRAEGATFDVDYYLGAHLPLVRESWVRYGLTSATALIPEEPAPAYAAVAMLEFSDGAALDAALASPEAGAVFGDVAKFTDIAPVPLRCTAR</sequence>
<dbReference type="InterPro" id="IPR009799">
    <property type="entry name" value="EthD_dom"/>
</dbReference>